<evidence type="ECO:0000313" key="2">
    <source>
        <dbReference type="EMBL" id="OWU70004.1"/>
    </source>
</evidence>
<keyword evidence="3" id="KW-1185">Reference proteome</keyword>
<dbReference type="Proteomes" id="UP000215377">
    <property type="component" value="Unassembled WGS sequence"/>
</dbReference>
<dbReference type="Gene3D" id="3.30.559.30">
    <property type="entry name" value="Nonribosomal peptide synthetase, condensation domain"/>
    <property type="match status" value="1"/>
</dbReference>
<proteinExistence type="predicted"/>
<reference evidence="2 3" key="1">
    <citation type="submission" date="2013-04" db="EMBL/GenBank/DDBJ databases">
        <title>Oceanicola sp. 22II1-22F33 Genome Sequencing.</title>
        <authorList>
            <person name="Lai Q."/>
            <person name="Li G."/>
            <person name="Shao Z."/>
        </authorList>
    </citation>
    <scope>NUCLEOTIDE SEQUENCE [LARGE SCALE GENOMIC DNA]</scope>
    <source>
        <strain evidence="2 3">22II1-22F33</strain>
    </source>
</reference>
<dbReference type="AlphaFoldDB" id="A0A225NDM0"/>
<dbReference type="InterPro" id="IPR001242">
    <property type="entry name" value="Condensation_dom"/>
</dbReference>
<organism evidence="2 3">
    <name type="scientific">Marinibacterium profundimaris</name>
    <dbReference type="NCBI Taxonomy" id="1679460"/>
    <lineage>
        <taxon>Bacteria</taxon>
        <taxon>Pseudomonadati</taxon>
        <taxon>Pseudomonadota</taxon>
        <taxon>Alphaproteobacteria</taxon>
        <taxon>Rhodobacterales</taxon>
        <taxon>Paracoccaceae</taxon>
        <taxon>Marinibacterium</taxon>
    </lineage>
</organism>
<dbReference type="InterPro" id="IPR023213">
    <property type="entry name" value="CAT-like_dom_sf"/>
</dbReference>
<dbReference type="RefSeq" id="WP_088651930.1">
    <property type="nucleotide sequence ID" value="NZ_AQQR01000013.1"/>
</dbReference>
<comment type="caution">
    <text evidence="2">The sequence shown here is derived from an EMBL/GenBank/DDBJ whole genome shotgun (WGS) entry which is preliminary data.</text>
</comment>
<evidence type="ECO:0000259" key="1">
    <source>
        <dbReference type="Pfam" id="PF00668"/>
    </source>
</evidence>
<gene>
    <name evidence="2" type="ORF">ATO3_21260</name>
</gene>
<name>A0A225NDM0_9RHOB</name>
<accession>A0A225NDM0</accession>
<dbReference type="EMBL" id="AQQR01000013">
    <property type="protein sequence ID" value="OWU70004.1"/>
    <property type="molecule type" value="Genomic_DNA"/>
</dbReference>
<evidence type="ECO:0000313" key="3">
    <source>
        <dbReference type="Proteomes" id="UP000215377"/>
    </source>
</evidence>
<dbReference type="SUPFAM" id="SSF52777">
    <property type="entry name" value="CoA-dependent acyltransferases"/>
    <property type="match status" value="2"/>
</dbReference>
<dbReference type="GO" id="GO:0003824">
    <property type="term" value="F:catalytic activity"/>
    <property type="evidence" value="ECO:0007669"/>
    <property type="project" value="InterPro"/>
</dbReference>
<feature type="domain" description="Condensation" evidence="1">
    <location>
        <begin position="51"/>
        <end position="353"/>
    </location>
</feature>
<protein>
    <recommendedName>
        <fullName evidence="1">Condensation domain-containing protein</fullName>
    </recommendedName>
</protein>
<dbReference type="Gene3D" id="3.30.559.10">
    <property type="entry name" value="Chloramphenicol acetyltransferase-like domain"/>
    <property type="match status" value="1"/>
</dbReference>
<dbReference type="Pfam" id="PF00668">
    <property type="entry name" value="Condensation"/>
    <property type="match status" value="1"/>
</dbReference>
<dbReference type="OrthoDB" id="9803968at2"/>
<sequence>MIGRRAKKGAEEESSASFSLTGYQKFLIDQLTHPDCTDLAKQFFTLSEGIRISPSGSPRRLERAVKKTVKAHDTLRGAFEQRDGEWVMKLIPSDDITLDVYEHGDVSKEEMYQIVSDSQNDTMEITGPKLCEFRMLRFGSHGDVIIIRVHHAITDGYGMLVMIEDLVRSVLNLPGSGAALSHQEYISDHHNKLPPYTGATAAFWDGLLANPPAPIPFGRFARDLPVGPWISGPLPLHETIVTVSREDYDAISEKLLEADASFFALTIAAIGATMKDLYGTEDYIGRFIASRTSALLARYSGCDLQYHYVRSKISDGDDLIARAAVVRKHMAEADTHRSIMFDDPDNELGHRIKAEVGAAPQVFVHNVLATGKAKASMMSKLFESESAETFKVGPVEVERMHLPRRPFMPFPNDLRVDIRTTSQGSKLIVRGLDVAFDADEVDTIATKIVEQILSVLA</sequence>